<dbReference type="Pfam" id="PF08544">
    <property type="entry name" value="GHMP_kinases_C"/>
    <property type="match status" value="1"/>
</dbReference>
<protein>
    <recommendedName>
        <fullName evidence="3 7">4-diphosphocytidyl-2-C-methyl-D-erythritol kinase</fullName>
        <shortName evidence="7">CMK</shortName>
        <ecNumber evidence="2 7">2.7.1.148</ecNumber>
    </recommendedName>
    <alternativeName>
        <fullName evidence="6 7">4-(cytidine-5'-diphospho)-2-C-methyl-D-erythritol kinase</fullName>
    </alternativeName>
</protein>
<comment type="catalytic activity">
    <reaction evidence="7">
        <text>4-CDP-2-C-methyl-D-erythritol + ATP = 4-CDP-2-C-methyl-D-erythritol 2-phosphate + ADP + H(+)</text>
        <dbReference type="Rhea" id="RHEA:18437"/>
        <dbReference type="ChEBI" id="CHEBI:15378"/>
        <dbReference type="ChEBI" id="CHEBI:30616"/>
        <dbReference type="ChEBI" id="CHEBI:57823"/>
        <dbReference type="ChEBI" id="CHEBI:57919"/>
        <dbReference type="ChEBI" id="CHEBI:456216"/>
        <dbReference type="EC" id="2.7.1.148"/>
    </reaction>
</comment>
<evidence type="ECO:0000313" key="10">
    <source>
        <dbReference type="EMBL" id="MBU5490826.1"/>
    </source>
</evidence>
<dbReference type="Pfam" id="PF00288">
    <property type="entry name" value="GHMP_kinases_N"/>
    <property type="match status" value="1"/>
</dbReference>
<organism evidence="10 11">
    <name type="scientific">Butyricicoccus intestinisimiae</name>
    <dbReference type="NCBI Taxonomy" id="2841509"/>
    <lineage>
        <taxon>Bacteria</taxon>
        <taxon>Bacillati</taxon>
        <taxon>Bacillota</taxon>
        <taxon>Clostridia</taxon>
        <taxon>Eubacteriales</taxon>
        <taxon>Butyricicoccaceae</taxon>
        <taxon>Butyricicoccus</taxon>
    </lineage>
</organism>
<reference evidence="10 11" key="1">
    <citation type="submission" date="2021-06" db="EMBL/GenBank/DDBJ databases">
        <authorList>
            <person name="Sun Q."/>
            <person name="Li D."/>
        </authorList>
    </citation>
    <scope>NUCLEOTIDE SEQUENCE [LARGE SCALE GENOMIC DNA]</scope>
    <source>
        <strain evidence="10 11">MSJd-7</strain>
    </source>
</reference>
<comment type="function">
    <text evidence="7">Catalyzes the phosphorylation of the position 2 hydroxy group of 4-diphosphocytidyl-2C-methyl-D-erythritol.</text>
</comment>
<evidence type="ECO:0000313" key="11">
    <source>
        <dbReference type="Proteomes" id="UP000783588"/>
    </source>
</evidence>
<sequence length="294" mass="31728">MKQASTEAYAKINLTLDVTGKRPNGYHDVCMVMQSIGIHDIVTVQTENGADDIELTVSHCNLPTDSSNLAYRAAQLFLQRTNKQSDGIRIHIEKHNPIAAGLAGGSTDAAAVLVLLNDLYQTGLTQEQLMEMGLALGADVPFCIAGGTMLAEGIGEVLTPLPHAPQAFVVLCKPPVAVSTPAIYRAIDSVDIARRPDTQAMLRALKDGDLQAVSALLYNVMQPVTANMHPEIDDICRIMREHGAMNAIMSGSGPTVFGLFADRERAEKARKFLAAHYAEVFLTKFCRAGQVKRA</sequence>
<proteinExistence type="inferred from homology"/>
<keyword evidence="7" id="KW-0067">ATP-binding</keyword>
<dbReference type="GO" id="GO:0050515">
    <property type="term" value="F:4-(cytidine 5'-diphospho)-2-C-methyl-D-erythritol kinase activity"/>
    <property type="evidence" value="ECO:0007669"/>
    <property type="project" value="UniProtKB-EC"/>
</dbReference>
<dbReference type="NCBIfam" id="NF011202">
    <property type="entry name" value="PRK14608.1"/>
    <property type="match status" value="1"/>
</dbReference>
<dbReference type="RefSeq" id="WP_216470518.1">
    <property type="nucleotide sequence ID" value="NZ_JAHLQI010000004.1"/>
</dbReference>
<dbReference type="EMBL" id="JAHLQI010000004">
    <property type="protein sequence ID" value="MBU5490826.1"/>
    <property type="molecule type" value="Genomic_DNA"/>
</dbReference>
<gene>
    <name evidence="7" type="primary">ispE</name>
    <name evidence="10" type="ORF">KQI75_09400</name>
</gene>
<dbReference type="EC" id="2.7.1.148" evidence="2 7"/>
<evidence type="ECO:0000256" key="3">
    <source>
        <dbReference type="ARBA" id="ARBA00017473"/>
    </source>
</evidence>
<evidence type="ECO:0000256" key="4">
    <source>
        <dbReference type="ARBA" id="ARBA00022679"/>
    </source>
</evidence>
<comment type="similarity">
    <text evidence="1 7">Belongs to the GHMP kinase family. IspE subfamily.</text>
</comment>
<comment type="caution">
    <text evidence="10">The sequence shown here is derived from an EMBL/GenBank/DDBJ whole genome shotgun (WGS) entry which is preliminary data.</text>
</comment>
<dbReference type="InterPro" id="IPR013750">
    <property type="entry name" value="GHMP_kinase_C_dom"/>
</dbReference>
<keyword evidence="7" id="KW-0414">Isoprene biosynthesis</keyword>
<comment type="pathway">
    <text evidence="7">Isoprenoid biosynthesis; isopentenyl diphosphate biosynthesis via DXP pathway; isopentenyl diphosphate from 1-deoxy-D-xylulose 5-phosphate: step 3/6.</text>
</comment>
<dbReference type="HAMAP" id="MF_00061">
    <property type="entry name" value="IspE"/>
    <property type="match status" value="1"/>
</dbReference>
<feature type="binding site" evidence="7">
    <location>
        <begin position="97"/>
        <end position="107"/>
    </location>
    <ligand>
        <name>ATP</name>
        <dbReference type="ChEBI" id="CHEBI:30616"/>
    </ligand>
</feature>
<dbReference type="InterPro" id="IPR006204">
    <property type="entry name" value="GHMP_kinase_N_dom"/>
</dbReference>
<keyword evidence="11" id="KW-1185">Reference proteome</keyword>
<evidence type="ECO:0000256" key="1">
    <source>
        <dbReference type="ARBA" id="ARBA00009684"/>
    </source>
</evidence>
<dbReference type="PANTHER" id="PTHR43527:SF2">
    <property type="entry name" value="4-DIPHOSPHOCYTIDYL-2-C-METHYL-D-ERYTHRITOL KINASE, CHLOROPLASTIC"/>
    <property type="match status" value="1"/>
</dbReference>
<name>A0ABS6EUK0_9FIRM</name>
<keyword evidence="5 7" id="KW-0547">Nucleotide-binding</keyword>
<evidence type="ECO:0000256" key="2">
    <source>
        <dbReference type="ARBA" id="ARBA00012052"/>
    </source>
</evidence>
<dbReference type="InterPro" id="IPR004424">
    <property type="entry name" value="IspE"/>
</dbReference>
<dbReference type="PANTHER" id="PTHR43527">
    <property type="entry name" value="4-DIPHOSPHOCYTIDYL-2-C-METHYL-D-ERYTHRITOL KINASE, CHLOROPLASTIC"/>
    <property type="match status" value="1"/>
</dbReference>
<evidence type="ECO:0000256" key="5">
    <source>
        <dbReference type="ARBA" id="ARBA00022741"/>
    </source>
</evidence>
<dbReference type="NCBIfam" id="TIGR00154">
    <property type="entry name" value="ispE"/>
    <property type="match status" value="1"/>
</dbReference>
<feature type="domain" description="GHMP kinase C-terminal" evidence="9">
    <location>
        <begin position="201"/>
        <end position="278"/>
    </location>
</feature>
<accession>A0ABS6EUK0</accession>
<evidence type="ECO:0000259" key="9">
    <source>
        <dbReference type="Pfam" id="PF08544"/>
    </source>
</evidence>
<evidence type="ECO:0000256" key="7">
    <source>
        <dbReference type="HAMAP-Rule" id="MF_00061"/>
    </source>
</evidence>
<evidence type="ECO:0000256" key="6">
    <source>
        <dbReference type="ARBA" id="ARBA00032554"/>
    </source>
</evidence>
<evidence type="ECO:0000259" key="8">
    <source>
        <dbReference type="Pfam" id="PF00288"/>
    </source>
</evidence>
<dbReference type="Proteomes" id="UP000783588">
    <property type="component" value="Unassembled WGS sequence"/>
</dbReference>
<dbReference type="PIRSF" id="PIRSF010376">
    <property type="entry name" value="IspE"/>
    <property type="match status" value="1"/>
</dbReference>
<keyword evidence="7 10" id="KW-0418">Kinase</keyword>
<feature type="active site" evidence="7">
    <location>
        <position position="139"/>
    </location>
</feature>
<keyword evidence="4 7" id="KW-0808">Transferase</keyword>
<feature type="active site" evidence="7">
    <location>
        <position position="11"/>
    </location>
</feature>
<feature type="domain" description="GHMP kinase N-terminal" evidence="8">
    <location>
        <begin position="68"/>
        <end position="147"/>
    </location>
</feature>